<evidence type="ECO:0000256" key="4">
    <source>
        <dbReference type="ARBA" id="ARBA00023125"/>
    </source>
</evidence>
<dbReference type="PANTHER" id="PTHR31190:SF142">
    <property type="entry name" value="ETHYLENE-RESPONSIVE TRANSCRIPTION FACTOR RAP2-3"/>
    <property type="match status" value="1"/>
</dbReference>
<accession>A0ABD1GVF9</accession>
<dbReference type="GO" id="GO:0005634">
    <property type="term" value="C:nucleus"/>
    <property type="evidence" value="ECO:0007669"/>
    <property type="project" value="UniProtKB-SubCell"/>
</dbReference>
<dbReference type="GO" id="GO:0003677">
    <property type="term" value="F:DNA binding"/>
    <property type="evidence" value="ECO:0007669"/>
    <property type="project" value="UniProtKB-KW"/>
</dbReference>
<dbReference type="Pfam" id="PF00847">
    <property type="entry name" value="AP2"/>
    <property type="match status" value="1"/>
</dbReference>
<dbReference type="PROSITE" id="PS51032">
    <property type="entry name" value="AP2_ERF"/>
    <property type="match status" value="1"/>
</dbReference>
<keyword evidence="2" id="KW-0611">Plant defense</keyword>
<keyword evidence="4" id="KW-0238">DNA-binding</keyword>
<feature type="compositionally biased region" description="Polar residues" evidence="7">
    <location>
        <begin position="38"/>
        <end position="49"/>
    </location>
</feature>
<feature type="compositionally biased region" description="Basic and acidic residues" evidence="7">
    <location>
        <begin position="50"/>
        <end position="66"/>
    </location>
</feature>
<proteinExistence type="predicted"/>
<organism evidence="9 10">
    <name type="scientific">Salvia divinorum</name>
    <name type="common">Maria pastora</name>
    <name type="synonym">Diviner's sage</name>
    <dbReference type="NCBI Taxonomy" id="28513"/>
    <lineage>
        <taxon>Eukaryota</taxon>
        <taxon>Viridiplantae</taxon>
        <taxon>Streptophyta</taxon>
        <taxon>Embryophyta</taxon>
        <taxon>Tracheophyta</taxon>
        <taxon>Spermatophyta</taxon>
        <taxon>Magnoliopsida</taxon>
        <taxon>eudicotyledons</taxon>
        <taxon>Gunneridae</taxon>
        <taxon>Pentapetalae</taxon>
        <taxon>asterids</taxon>
        <taxon>lamiids</taxon>
        <taxon>Lamiales</taxon>
        <taxon>Lamiaceae</taxon>
        <taxon>Nepetoideae</taxon>
        <taxon>Mentheae</taxon>
        <taxon>Salviinae</taxon>
        <taxon>Salvia</taxon>
        <taxon>Salvia subgen. Calosphace</taxon>
    </lineage>
</organism>
<name>A0ABD1GVF9_SALDI</name>
<feature type="region of interest" description="Disordered" evidence="7">
    <location>
        <begin position="37"/>
        <end position="74"/>
    </location>
</feature>
<gene>
    <name evidence="9" type="ORF">AAHA92_16400</name>
</gene>
<sequence>MCGGSIISDEPIIKKKGKLSPDEFWAQLDTISAFWGFDSSNDDVPNQPSIKKEKCKKSEKGNEKARKSQYRGIRQRPWGKWAAEIRDPKKGVREWLGTFNSPEEAARAYDRAARRIRGNKAKLNFPDHHQPPMPPEQPPPKRLCVALEPPMELSPEANFSLEGCYPTHSQTIKNELSSLESFLGLEPTQPQTPESARFGLDETVGLADLWLMDEFAGLGQNNIFF</sequence>
<evidence type="ECO:0000313" key="9">
    <source>
        <dbReference type="EMBL" id="KAL1548125.1"/>
    </source>
</evidence>
<dbReference type="EMBL" id="JBEAFC010000007">
    <property type="protein sequence ID" value="KAL1548125.1"/>
    <property type="molecule type" value="Genomic_DNA"/>
</dbReference>
<evidence type="ECO:0000259" key="8">
    <source>
        <dbReference type="PROSITE" id="PS51032"/>
    </source>
</evidence>
<evidence type="ECO:0000256" key="5">
    <source>
        <dbReference type="ARBA" id="ARBA00023163"/>
    </source>
</evidence>
<keyword evidence="10" id="KW-1185">Reference proteome</keyword>
<feature type="domain" description="AP2/ERF" evidence="8">
    <location>
        <begin position="69"/>
        <end position="126"/>
    </location>
</feature>
<evidence type="ECO:0000256" key="6">
    <source>
        <dbReference type="ARBA" id="ARBA00023242"/>
    </source>
</evidence>
<reference evidence="9 10" key="1">
    <citation type="submission" date="2024-06" db="EMBL/GenBank/DDBJ databases">
        <title>A chromosome level genome sequence of Diviner's sage (Salvia divinorum).</title>
        <authorList>
            <person name="Ford S.A."/>
            <person name="Ro D.-K."/>
            <person name="Ness R.W."/>
            <person name="Phillips M.A."/>
        </authorList>
    </citation>
    <scope>NUCLEOTIDE SEQUENCE [LARGE SCALE GENOMIC DNA]</scope>
    <source>
        <strain evidence="9">SAF-2024a</strain>
        <tissue evidence="9">Leaf</tissue>
    </source>
</reference>
<evidence type="ECO:0000256" key="2">
    <source>
        <dbReference type="ARBA" id="ARBA00022821"/>
    </source>
</evidence>
<dbReference type="PRINTS" id="PR00367">
    <property type="entry name" value="ETHRSPELEMNT"/>
</dbReference>
<evidence type="ECO:0000256" key="3">
    <source>
        <dbReference type="ARBA" id="ARBA00023015"/>
    </source>
</evidence>
<dbReference type="InterPro" id="IPR036955">
    <property type="entry name" value="AP2/ERF_dom_sf"/>
</dbReference>
<comment type="caution">
    <text evidence="9">The sequence shown here is derived from an EMBL/GenBank/DDBJ whole genome shotgun (WGS) entry which is preliminary data.</text>
</comment>
<comment type="subcellular location">
    <subcellularLocation>
        <location evidence="1">Nucleus</location>
    </subcellularLocation>
</comment>
<dbReference type="InterPro" id="IPR016177">
    <property type="entry name" value="DNA-bd_dom_sf"/>
</dbReference>
<evidence type="ECO:0000313" key="10">
    <source>
        <dbReference type="Proteomes" id="UP001567538"/>
    </source>
</evidence>
<dbReference type="CDD" id="cd00018">
    <property type="entry name" value="AP2"/>
    <property type="match status" value="1"/>
</dbReference>
<dbReference type="Gene3D" id="3.30.730.10">
    <property type="entry name" value="AP2/ERF domain"/>
    <property type="match status" value="1"/>
</dbReference>
<dbReference type="PANTHER" id="PTHR31190">
    <property type="entry name" value="DNA-BINDING DOMAIN"/>
    <property type="match status" value="1"/>
</dbReference>
<keyword evidence="3" id="KW-0805">Transcription regulation</keyword>
<dbReference type="SUPFAM" id="SSF54171">
    <property type="entry name" value="DNA-binding domain"/>
    <property type="match status" value="1"/>
</dbReference>
<evidence type="ECO:0000256" key="1">
    <source>
        <dbReference type="ARBA" id="ARBA00004123"/>
    </source>
</evidence>
<dbReference type="Proteomes" id="UP001567538">
    <property type="component" value="Unassembled WGS sequence"/>
</dbReference>
<dbReference type="SMART" id="SM00380">
    <property type="entry name" value="AP2"/>
    <property type="match status" value="1"/>
</dbReference>
<dbReference type="InterPro" id="IPR001471">
    <property type="entry name" value="AP2/ERF_dom"/>
</dbReference>
<dbReference type="InterPro" id="IPR044808">
    <property type="entry name" value="ERF_plant"/>
</dbReference>
<keyword evidence="5" id="KW-0804">Transcription</keyword>
<dbReference type="AlphaFoldDB" id="A0ABD1GVF9"/>
<dbReference type="GO" id="GO:0006952">
    <property type="term" value="P:defense response"/>
    <property type="evidence" value="ECO:0007669"/>
    <property type="project" value="UniProtKB-KW"/>
</dbReference>
<dbReference type="FunFam" id="3.30.730.10:FF:000001">
    <property type="entry name" value="Ethylene-responsive transcription factor 2"/>
    <property type="match status" value="1"/>
</dbReference>
<evidence type="ECO:0000256" key="7">
    <source>
        <dbReference type="SAM" id="MobiDB-lite"/>
    </source>
</evidence>
<keyword evidence="6" id="KW-0539">Nucleus</keyword>
<protein>
    <submittedName>
        <fullName evidence="9">Ethylene-responsive transcription factor RAP2-3-like</fullName>
    </submittedName>
</protein>